<name>A0A8X6X900_9ARAC</name>
<dbReference type="Proteomes" id="UP000886998">
    <property type="component" value="Unassembled WGS sequence"/>
</dbReference>
<proteinExistence type="predicted"/>
<protein>
    <submittedName>
        <fullName evidence="1">Uncharacterized protein</fullName>
    </submittedName>
</protein>
<accession>A0A8X6X900</accession>
<sequence>MVRVFKEYRFNKSVAFINNSFQNVGRGALFAARMPLSNYIILINSRNHSAPRRRTLRHPSTVINSSARIVLKRELSFRPQSPEGWKLDEKMRDLDRTCLGRVIENF</sequence>
<evidence type="ECO:0000313" key="1">
    <source>
        <dbReference type="EMBL" id="GFY49160.1"/>
    </source>
</evidence>
<comment type="caution">
    <text evidence="1">The sequence shown here is derived from an EMBL/GenBank/DDBJ whole genome shotgun (WGS) entry which is preliminary data.</text>
</comment>
<gene>
    <name evidence="1" type="ORF">TNIN_22921</name>
</gene>
<organism evidence="1 2">
    <name type="scientific">Trichonephila inaurata madagascariensis</name>
    <dbReference type="NCBI Taxonomy" id="2747483"/>
    <lineage>
        <taxon>Eukaryota</taxon>
        <taxon>Metazoa</taxon>
        <taxon>Ecdysozoa</taxon>
        <taxon>Arthropoda</taxon>
        <taxon>Chelicerata</taxon>
        <taxon>Arachnida</taxon>
        <taxon>Araneae</taxon>
        <taxon>Araneomorphae</taxon>
        <taxon>Entelegynae</taxon>
        <taxon>Araneoidea</taxon>
        <taxon>Nephilidae</taxon>
        <taxon>Trichonephila</taxon>
        <taxon>Trichonephila inaurata</taxon>
    </lineage>
</organism>
<evidence type="ECO:0000313" key="2">
    <source>
        <dbReference type="Proteomes" id="UP000886998"/>
    </source>
</evidence>
<dbReference type="AlphaFoldDB" id="A0A8X6X900"/>
<dbReference type="EMBL" id="BMAV01006855">
    <property type="protein sequence ID" value="GFY49160.1"/>
    <property type="molecule type" value="Genomic_DNA"/>
</dbReference>
<reference evidence="1" key="1">
    <citation type="submission" date="2020-08" db="EMBL/GenBank/DDBJ databases">
        <title>Multicomponent nature underlies the extraordinary mechanical properties of spider dragline silk.</title>
        <authorList>
            <person name="Kono N."/>
            <person name="Nakamura H."/>
            <person name="Mori M."/>
            <person name="Yoshida Y."/>
            <person name="Ohtoshi R."/>
            <person name="Malay A.D."/>
            <person name="Moran D.A.P."/>
            <person name="Tomita M."/>
            <person name="Numata K."/>
            <person name="Arakawa K."/>
        </authorList>
    </citation>
    <scope>NUCLEOTIDE SEQUENCE</scope>
</reference>
<keyword evidence="2" id="KW-1185">Reference proteome</keyword>